<evidence type="ECO:0000313" key="12">
    <source>
        <dbReference type="EMBL" id="AZI44260.1"/>
    </source>
</evidence>
<keyword evidence="8 11" id="KW-1133">Transmembrane helix</keyword>
<comment type="similarity">
    <text evidence="11">Belongs to the KdpC family.</text>
</comment>
<keyword evidence="2 11" id="KW-1003">Cell membrane</keyword>
<evidence type="ECO:0000256" key="4">
    <source>
        <dbReference type="ARBA" id="ARBA00022692"/>
    </source>
</evidence>
<dbReference type="PANTHER" id="PTHR30042">
    <property type="entry name" value="POTASSIUM-TRANSPORTING ATPASE C CHAIN"/>
    <property type="match status" value="1"/>
</dbReference>
<dbReference type="InterPro" id="IPR003820">
    <property type="entry name" value="KdpC"/>
</dbReference>
<dbReference type="PIRSF" id="PIRSF001296">
    <property type="entry name" value="K_ATPase_KdpC"/>
    <property type="match status" value="1"/>
</dbReference>
<comment type="subcellular location">
    <subcellularLocation>
        <location evidence="11">Cell membrane</location>
        <topology evidence="11">Single-pass membrane protein</topology>
    </subcellularLocation>
</comment>
<evidence type="ECO:0000256" key="11">
    <source>
        <dbReference type="HAMAP-Rule" id="MF_00276"/>
    </source>
</evidence>
<keyword evidence="5 11" id="KW-0547">Nucleotide-binding</keyword>
<evidence type="ECO:0000256" key="6">
    <source>
        <dbReference type="ARBA" id="ARBA00022840"/>
    </source>
</evidence>
<keyword evidence="6 11" id="KW-0067">ATP-binding</keyword>
<dbReference type="AlphaFoldDB" id="A0A3G8YHE0"/>
<dbReference type="KEGG" id="dph:EHF33_15325"/>
<dbReference type="EMBL" id="CP034184">
    <property type="protein sequence ID" value="AZI44260.1"/>
    <property type="molecule type" value="Genomic_DNA"/>
</dbReference>
<evidence type="ECO:0000256" key="2">
    <source>
        <dbReference type="ARBA" id="ARBA00022475"/>
    </source>
</evidence>
<dbReference type="GO" id="GO:0008556">
    <property type="term" value="F:P-type potassium transmembrane transporter activity"/>
    <property type="evidence" value="ECO:0007669"/>
    <property type="project" value="InterPro"/>
</dbReference>
<keyword evidence="1 11" id="KW-0813">Transport</keyword>
<keyword evidence="4 11" id="KW-0812">Transmembrane</keyword>
<keyword evidence="10 11" id="KW-0472">Membrane</keyword>
<evidence type="ECO:0000256" key="10">
    <source>
        <dbReference type="ARBA" id="ARBA00023136"/>
    </source>
</evidence>
<dbReference type="Pfam" id="PF02669">
    <property type="entry name" value="KdpC"/>
    <property type="match status" value="1"/>
</dbReference>
<dbReference type="Proteomes" id="UP000276417">
    <property type="component" value="Chromosome 2"/>
</dbReference>
<proteinExistence type="inferred from homology"/>
<keyword evidence="13" id="KW-1185">Reference proteome</keyword>
<sequence length="211" mass="21265">MTTPPIPEPDQLAPDLDSRGGNPLTWISFAILTFLLAGLLYPAVTTLIAGAIFPAQANGSLITVNGKVVGSALVGQTFSGDQYFIGRPSAAGNGYDPTSASGSNLASSNPALRTRVQADSAAIAKREGVSAAQIPADLVTASGSGLDPHISPAGAAIQVARVARVRNLGEEKVRELVSAATEKGVLGLGESGVNVLKLNLALDAAAPTAGR</sequence>
<name>A0A3G8YHE0_9DEIO</name>
<dbReference type="GO" id="GO:0005524">
    <property type="term" value="F:ATP binding"/>
    <property type="evidence" value="ECO:0007669"/>
    <property type="project" value="UniProtKB-UniRule"/>
</dbReference>
<dbReference type="NCBIfam" id="NF001454">
    <property type="entry name" value="PRK00315.1"/>
    <property type="match status" value="1"/>
</dbReference>
<evidence type="ECO:0000313" key="13">
    <source>
        <dbReference type="Proteomes" id="UP000276417"/>
    </source>
</evidence>
<evidence type="ECO:0000256" key="8">
    <source>
        <dbReference type="ARBA" id="ARBA00022989"/>
    </source>
</evidence>
<evidence type="ECO:0000256" key="1">
    <source>
        <dbReference type="ARBA" id="ARBA00022448"/>
    </source>
</evidence>
<dbReference type="GO" id="GO:0005886">
    <property type="term" value="C:plasma membrane"/>
    <property type="evidence" value="ECO:0007669"/>
    <property type="project" value="UniProtKB-SubCell"/>
</dbReference>
<accession>A0A3G8YHE0</accession>
<keyword evidence="12" id="KW-0378">Hydrolase</keyword>
<keyword evidence="3 11" id="KW-0633">Potassium transport</keyword>
<comment type="subunit">
    <text evidence="11">The system is composed of three essential subunits: KdpA, KdpB and KdpC.</text>
</comment>
<keyword evidence="7 11" id="KW-0630">Potassium</keyword>
<gene>
    <name evidence="11 12" type="primary">kdpC</name>
    <name evidence="12" type="ORF">EHF33_15325</name>
</gene>
<evidence type="ECO:0000256" key="5">
    <source>
        <dbReference type="ARBA" id="ARBA00022741"/>
    </source>
</evidence>
<dbReference type="PANTHER" id="PTHR30042:SF2">
    <property type="entry name" value="POTASSIUM-TRANSPORTING ATPASE KDPC SUBUNIT"/>
    <property type="match status" value="1"/>
</dbReference>
<dbReference type="RefSeq" id="WP_124873728.1">
    <property type="nucleotide sequence ID" value="NZ_CP034184.1"/>
</dbReference>
<dbReference type="NCBIfam" id="TIGR00681">
    <property type="entry name" value="kdpC"/>
    <property type="match status" value="1"/>
</dbReference>
<evidence type="ECO:0000256" key="9">
    <source>
        <dbReference type="ARBA" id="ARBA00023065"/>
    </source>
</evidence>
<keyword evidence="9 11" id="KW-0406">Ion transport</keyword>
<dbReference type="HAMAP" id="MF_00276">
    <property type="entry name" value="KdpC"/>
    <property type="match status" value="1"/>
</dbReference>
<dbReference type="OrthoDB" id="9809491at2"/>
<protein>
    <recommendedName>
        <fullName evidence="11">Potassium-transporting ATPase KdpC subunit</fullName>
    </recommendedName>
    <alternativeName>
        <fullName evidence="11">ATP phosphohydrolase [potassium-transporting] C chain</fullName>
    </alternativeName>
    <alternativeName>
        <fullName evidence="11">Potassium-binding and translocating subunit C</fullName>
    </alternativeName>
    <alternativeName>
        <fullName evidence="11">Potassium-translocating ATPase C chain</fullName>
    </alternativeName>
</protein>
<feature type="transmembrane region" description="Helical" evidence="11">
    <location>
        <begin position="26"/>
        <end position="53"/>
    </location>
</feature>
<evidence type="ECO:0000256" key="7">
    <source>
        <dbReference type="ARBA" id="ARBA00022958"/>
    </source>
</evidence>
<comment type="function">
    <text evidence="11">Part of the high-affinity ATP-driven potassium transport (or Kdp) system, which catalyzes the hydrolysis of ATP coupled with the electrogenic transport of potassium into the cytoplasm. This subunit acts as a catalytic chaperone that increases the ATP-binding affinity of the ATP-hydrolyzing subunit KdpB by the formation of a transient KdpB/KdpC/ATP ternary complex.</text>
</comment>
<reference evidence="12 13" key="1">
    <citation type="submission" date="2018-11" db="EMBL/GenBank/DDBJ databases">
        <title>Deinococcus shelandsis sp. nov., isolated from South Shetland Islands soil of Antarctica.</title>
        <authorList>
            <person name="Tian J."/>
        </authorList>
    </citation>
    <scope>NUCLEOTIDE SEQUENCE [LARGE SCALE GENOMIC DNA]</scope>
    <source>
        <strain evidence="12 13">S14-83T</strain>
    </source>
</reference>
<dbReference type="GO" id="GO:0016787">
    <property type="term" value="F:hydrolase activity"/>
    <property type="evidence" value="ECO:0007669"/>
    <property type="project" value="UniProtKB-KW"/>
</dbReference>
<organism evidence="12 13">
    <name type="scientific">Deinococcus psychrotolerans</name>
    <dbReference type="NCBI Taxonomy" id="2489213"/>
    <lineage>
        <taxon>Bacteria</taxon>
        <taxon>Thermotogati</taxon>
        <taxon>Deinococcota</taxon>
        <taxon>Deinococci</taxon>
        <taxon>Deinococcales</taxon>
        <taxon>Deinococcaceae</taxon>
        <taxon>Deinococcus</taxon>
    </lineage>
</organism>
<evidence type="ECO:0000256" key="3">
    <source>
        <dbReference type="ARBA" id="ARBA00022538"/>
    </source>
</evidence>